<reference evidence="7" key="1">
    <citation type="submission" date="2016-04" db="EMBL/GenBank/DDBJ databases">
        <authorList>
            <person name="Evans L.H."/>
            <person name="Alamgir A."/>
            <person name="Owens N."/>
            <person name="Weber N.D."/>
            <person name="Virtaneva K."/>
            <person name="Barbian K."/>
            <person name="Babar A."/>
            <person name="Rosenke K."/>
        </authorList>
    </citation>
    <scope>NUCLEOTIDE SEQUENCE [LARGE SCALE GENOMIC DNA]</scope>
    <source>
        <strain evidence="7">CBS 101.48</strain>
    </source>
</reference>
<keyword evidence="3" id="KW-0862">Zinc</keyword>
<keyword evidence="8" id="KW-1185">Reference proteome</keyword>
<dbReference type="PANTHER" id="PTHR47793">
    <property type="entry name" value="HISTONE DEACETYLASE COMPLEX SUBUNIT CTI6"/>
    <property type="match status" value="1"/>
</dbReference>
<dbReference type="InterPro" id="IPR053051">
    <property type="entry name" value="HDAC_complex_subunit"/>
</dbReference>
<dbReference type="SUPFAM" id="SSF57903">
    <property type="entry name" value="FYVE/PHD zinc finger"/>
    <property type="match status" value="1"/>
</dbReference>
<dbReference type="CDD" id="cd15550">
    <property type="entry name" value="PHD_MLL5"/>
    <property type="match status" value="1"/>
</dbReference>
<gene>
    <name evidence="7" type="primary">ABSGL_11482.1 scaffold 12295</name>
</gene>
<dbReference type="InParanoid" id="A0A168QV72"/>
<dbReference type="PROSITE" id="PS01359">
    <property type="entry name" value="ZF_PHD_1"/>
    <property type="match status" value="1"/>
</dbReference>
<dbReference type="STRING" id="4829.A0A168QV72"/>
<feature type="region of interest" description="Disordered" evidence="5">
    <location>
        <begin position="457"/>
        <end position="585"/>
    </location>
</feature>
<feature type="region of interest" description="Disordered" evidence="5">
    <location>
        <begin position="1"/>
        <end position="46"/>
    </location>
</feature>
<dbReference type="InterPro" id="IPR013083">
    <property type="entry name" value="Znf_RING/FYVE/PHD"/>
</dbReference>
<feature type="domain" description="PHD-type" evidence="6">
    <location>
        <begin position="43"/>
        <end position="92"/>
    </location>
</feature>
<feature type="region of interest" description="Disordered" evidence="5">
    <location>
        <begin position="613"/>
        <end position="635"/>
    </location>
</feature>
<feature type="compositionally biased region" description="Low complexity" evidence="5">
    <location>
        <begin position="461"/>
        <end position="491"/>
    </location>
</feature>
<feature type="compositionally biased region" description="Basic and acidic residues" evidence="5">
    <location>
        <begin position="108"/>
        <end position="122"/>
    </location>
</feature>
<feature type="compositionally biased region" description="Low complexity" evidence="5">
    <location>
        <begin position="215"/>
        <end position="232"/>
    </location>
</feature>
<keyword evidence="1" id="KW-0479">Metal-binding</keyword>
<evidence type="ECO:0000313" key="7">
    <source>
        <dbReference type="EMBL" id="SAM05607.1"/>
    </source>
</evidence>
<dbReference type="Proteomes" id="UP000078561">
    <property type="component" value="Unassembled WGS sequence"/>
</dbReference>
<dbReference type="Pfam" id="PF20826">
    <property type="entry name" value="PHD_5"/>
    <property type="match status" value="1"/>
</dbReference>
<dbReference type="InterPro" id="IPR011011">
    <property type="entry name" value="Znf_FYVE_PHD"/>
</dbReference>
<evidence type="ECO:0000256" key="3">
    <source>
        <dbReference type="ARBA" id="ARBA00022833"/>
    </source>
</evidence>
<sequence>MTAQRRGRNGGTGRKKKRQRQTQQQRERSQSTSDEASTDEGSTTRCLCGETHNDGLMVQCDKCEVWQHCECMGLMTEKDIPDQYYCEECKPENHTAIKTPSGRTRRSYSSEDKPSTNGPDKKAPKKRMTMNSQEASLSLEDVLAVRNALGFNQNRQSSKSPSPSPTTATFDEEPQQDRSIPPAKRKREPISSSSMTIKDDEQEQQEQQDHQPSPLQSVSTSTAALSSLSELSRNGPETIKKQTTDLEGDTTEMTSTPASLLPPPPPPRSVKNKRSERSANGRSKPLATLDDSIDTPDLPSTDTKPHSTKAADKKGRQNSGNSTKRQTTKSRSRTSTPQPHEFSSPSLVSSSLSSASNQQHDSHYHHHQHYYPPQLQHQSASDIGSTLFDRFSAESRAESPSARIRYPTSRMTLSEMNRRAKQILEYISSLQVEMANKSSNVSSSDQDDKCELADKASIPVPSATSQHPTTTATSSSPISSSSSSSSSPSSSMLFEADSRDNNAFGAGTRKKTKAKKPTSIVIPEERYPDGPSSSLSSASTIPLDDLDNPGSPRTDMMDSDNDLHNEPGLAEEALSRNKKRQEDETSLDIMDMLTRELIKFQRKYGSGSYCCRRSHPQTDYDHQQQQQQEQQQQQLAMLEEGRVTRSGNNGSGTVRLYS</sequence>
<evidence type="ECO:0000313" key="8">
    <source>
        <dbReference type="Proteomes" id="UP000078561"/>
    </source>
</evidence>
<dbReference type="GO" id="GO:0008270">
    <property type="term" value="F:zinc ion binding"/>
    <property type="evidence" value="ECO:0007669"/>
    <property type="project" value="UniProtKB-KW"/>
</dbReference>
<evidence type="ECO:0000256" key="4">
    <source>
        <dbReference type="PROSITE-ProRule" id="PRU00146"/>
    </source>
</evidence>
<dbReference type="PROSITE" id="PS50016">
    <property type="entry name" value="ZF_PHD_2"/>
    <property type="match status" value="1"/>
</dbReference>
<accession>A0A168QV72</accession>
<organism evidence="7">
    <name type="scientific">Absidia glauca</name>
    <name type="common">Pin mould</name>
    <dbReference type="NCBI Taxonomy" id="4829"/>
    <lineage>
        <taxon>Eukaryota</taxon>
        <taxon>Fungi</taxon>
        <taxon>Fungi incertae sedis</taxon>
        <taxon>Mucoromycota</taxon>
        <taxon>Mucoromycotina</taxon>
        <taxon>Mucoromycetes</taxon>
        <taxon>Mucorales</taxon>
        <taxon>Cunninghamellaceae</taxon>
        <taxon>Absidia</taxon>
    </lineage>
</organism>
<feature type="region of interest" description="Disordered" evidence="5">
    <location>
        <begin position="94"/>
        <end position="413"/>
    </location>
</feature>
<feature type="compositionally biased region" description="Low complexity" evidence="5">
    <location>
        <begin position="370"/>
        <end position="379"/>
    </location>
</feature>
<feature type="compositionally biased region" description="Basic residues" evidence="5">
    <location>
        <begin position="1"/>
        <end position="20"/>
    </location>
</feature>
<evidence type="ECO:0000256" key="1">
    <source>
        <dbReference type="ARBA" id="ARBA00022723"/>
    </source>
</evidence>
<dbReference type="PANTHER" id="PTHR47793:SF1">
    <property type="entry name" value="HISTONE DEACETYLASE COMPLEX SUBUNIT CTI6"/>
    <property type="match status" value="1"/>
</dbReference>
<evidence type="ECO:0000259" key="6">
    <source>
        <dbReference type="PROSITE" id="PS50016"/>
    </source>
</evidence>
<feature type="compositionally biased region" description="Basic and acidic residues" evidence="5">
    <location>
        <begin position="303"/>
        <end position="315"/>
    </location>
</feature>
<dbReference type="AlphaFoldDB" id="A0A168QV72"/>
<feature type="compositionally biased region" description="Low complexity" evidence="5">
    <location>
        <begin position="333"/>
        <end position="359"/>
    </location>
</feature>
<evidence type="ECO:0000256" key="5">
    <source>
        <dbReference type="SAM" id="MobiDB-lite"/>
    </source>
</evidence>
<dbReference type="OrthoDB" id="79252at2759"/>
<keyword evidence="2 4" id="KW-0863">Zinc-finger</keyword>
<feature type="compositionally biased region" description="Low complexity" evidence="5">
    <location>
        <begin position="623"/>
        <end position="634"/>
    </location>
</feature>
<dbReference type="SMART" id="SM00249">
    <property type="entry name" value="PHD"/>
    <property type="match status" value="1"/>
</dbReference>
<protein>
    <recommendedName>
        <fullName evidence="6">PHD-type domain-containing protein</fullName>
    </recommendedName>
</protein>
<proteinExistence type="predicted"/>
<dbReference type="InterPro" id="IPR019787">
    <property type="entry name" value="Znf_PHD-finger"/>
</dbReference>
<evidence type="ECO:0000256" key="2">
    <source>
        <dbReference type="ARBA" id="ARBA00022771"/>
    </source>
</evidence>
<dbReference type="OMA" id="QSSLEIM"/>
<dbReference type="Gene3D" id="3.30.40.10">
    <property type="entry name" value="Zinc/RING finger domain, C3HC4 (zinc finger)"/>
    <property type="match status" value="1"/>
</dbReference>
<dbReference type="EMBL" id="LT554468">
    <property type="protein sequence ID" value="SAM05607.1"/>
    <property type="molecule type" value="Genomic_DNA"/>
</dbReference>
<dbReference type="InterPro" id="IPR019786">
    <property type="entry name" value="Zinc_finger_PHD-type_CS"/>
</dbReference>
<dbReference type="InterPro" id="IPR001965">
    <property type="entry name" value="Znf_PHD"/>
</dbReference>
<name>A0A168QV72_ABSGL</name>